<reference evidence="2 3" key="1">
    <citation type="submission" date="2018-06" db="EMBL/GenBank/DDBJ databases">
        <authorList>
            <consortium name="Pathogen Informatics"/>
            <person name="Doyle S."/>
        </authorList>
    </citation>
    <scope>NUCLEOTIDE SEQUENCE [LARGE SCALE GENOMIC DNA]</scope>
    <source>
        <strain evidence="2 3">NCTC7582</strain>
    </source>
</reference>
<dbReference type="AlphaFoldDB" id="A0A2X0X9H3"/>
<dbReference type="InterPro" id="IPR036806">
    <property type="entry name" value="YozE_SAM-like_sf"/>
</dbReference>
<proteinExistence type="predicted"/>
<name>A0A2X0X9H3_9BACI</name>
<gene>
    <name evidence="2" type="ORF">NCTC7582_00094</name>
</gene>
<dbReference type="SUPFAM" id="SSF140652">
    <property type="entry name" value="YozE-like"/>
    <property type="match status" value="1"/>
</dbReference>
<accession>A0A2X0X9H3</accession>
<organism evidence="2 3">
    <name type="scientific">Lysinibacillus capsici</name>
    <dbReference type="NCBI Taxonomy" id="2115968"/>
    <lineage>
        <taxon>Bacteria</taxon>
        <taxon>Bacillati</taxon>
        <taxon>Bacillota</taxon>
        <taxon>Bacilli</taxon>
        <taxon>Bacillales</taxon>
        <taxon>Bacillaceae</taxon>
        <taxon>Lysinibacillus</taxon>
    </lineage>
</organism>
<dbReference type="Pfam" id="PF06855">
    <property type="entry name" value="YozE_SAM_like"/>
    <property type="match status" value="1"/>
</dbReference>
<evidence type="ECO:0000313" key="2">
    <source>
        <dbReference type="EMBL" id="SPT95594.1"/>
    </source>
</evidence>
<sequence length="70" mass="8254">MLTYKAWLLKFIDVDLPIGDIAKDVAFDKDFPNTKDYDIILEYLTTAGSADSFMRVFEYSYKMYYESTQK</sequence>
<evidence type="ECO:0000313" key="3">
    <source>
        <dbReference type="Proteomes" id="UP000251431"/>
    </source>
</evidence>
<dbReference type="Gene3D" id="1.10.150.260">
    <property type="entry name" value="YozE SAM-like"/>
    <property type="match status" value="1"/>
</dbReference>
<evidence type="ECO:0000259" key="1">
    <source>
        <dbReference type="Pfam" id="PF06855"/>
    </source>
</evidence>
<dbReference type="EMBL" id="UAQE01000001">
    <property type="protein sequence ID" value="SPT95594.1"/>
    <property type="molecule type" value="Genomic_DNA"/>
</dbReference>
<protein>
    <submittedName>
        <fullName evidence="2">Protein of uncharacterized function (DUF1250)</fullName>
    </submittedName>
</protein>
<dbReference type="Proteomes" id="UP000251431">
    <property type="component" value="Unassembled WGS sequence"/>
</dbReference>
<feature type="domain" description="YozE SAM-like" evidence="1">
    <location>
        <begin position="4"/>
        <end position="65"/>
    </location>
</feature>
<dbReference type="InterPro" id="IPR023089">
    <property type="entry name" value="YozE_SAM-like"/>
</dbReference>